<keyword evidence="1" id="KW-0677">Repeat</keyword>
<dbReference type="InterPro" id="IPR002110">
    <property type="entry name" value="Ankyrin_rpt"/>
</dbReference>
<reference evidence="4 5" key="1">
    <citation type="journal article" date="2019" name="Int. J. Syst. Evol. Microbiol.">
        <title>The Global Catalogue of Microorganisms (GCM) 10K type strain sequencing project: providing services to taxonomists for standard genome sequencing and annotation.</title>
        <authorList>
            <consortium name="The Broad Institute Genomics Platform"/>
            <consortium name="The Broad Institute Genome Sequencing Center for Infectious Disease"/>
            <person name="Wu L."/>
            <person name="Ma J."/>
        </authorList>
    </citation>
    <scope>NUCLEOTIDE SEQUENCE [LARGE SCALE GENOMIC DNA]</scope>
    <source>
        <strain evidence="4 5">JCM 3272</strain>
    </source>
</reference>
<dbReference type="EMBL" id="BAAARV010000015">
    <property type="protein sequence ID" value="GAA2335102.1"/>
    <property type="molecule type" value="Genomic_DNA"/>
</dbReference>
<dbReference type="Gene3D" id="1.25.40.20">
    <property type="entry name" value="Ankyrin repeat-containing domain"/>
    <property type="match status" value="3"/>
</dbReference>
<sequence length="408" mass="43792">MDSADEFCELACLTYTSEDGPQRWEAARRLLRTRPDLTREHIWAASAAGRDGDAERLLAADPGLATRPGGPFGWRPLSYLAYSRAGGDRPVDLARRLLAAGADPDEGQLFGGLVPPFTALTGLIGHGERGPVNQPRHPRWRELARLLLAAGADPNDGQALYNTMFEPDDEPLELLFEFGLGRPHDSPWRRRLGERLATPQRMLRTLLRWAVEHDQRDRVRLLAGHGVDVLSPFTGDGPAWAPGDGSTPVALARLYGHESIVDDLVARGAPPPAPDPVADLIAAAFRADPAAVAAVQARHPGVAEAARAARPGLMVWAAARASVSTVDLLAGLGFDVNAPGRADAPVEEPWETALHHAAGAGDVALTRRLLELGADPRSRDRRFGATPLDWARHLGRPATAALLEPLTA</sequence>
<evidence type="ECO:0008006" key="6">
    <source>
        <dbReference type="Google" id="ProtNLM"/>
    </source>
</evidence>
<proteinExistence type="predicted"/>
<dbReference type="InterPro" id="IPR036770">
    <property type="entry name" value="Ankyrin_rpt-contain_sf"/>
</dbReference>
<dbReference type="PANTHER" id="PTHR24189">
    <property type="entry name" value="MYOTROPHIN"/>
    <property type="match status" value="1"/>
</dbReference>
<dbReference type="PANTHER" id="PTHR24189:SF50">
    <property type="entry name" value="ANKYRIN REPEAT AND SOCS BOX PROTEIN 2"/>
    <property type="match status" value="1"/>
</dbReference>
<evidence type="ECO:0000256" key="3">
    <source>
        <dbReference type="PROSITE-ProRule" id="PRU00023"/>
    </source>
</evidence>
<dbReference type="InterPro" id="IPR050745">
    <property type="entry name" value="Multifunctional_regulatory"/>
</dbReference>
<keyword evidence="5" id="KW-1185">Reference proteome</keyword>
<evidence type="ECO:0000313" key="5">
    <source>
        <dbReference type="Proteomes" id="UP001501444"/>
    </source>
</evidence>
<accession>A0ABN3FQ55</accession>
<organism evidence="4 5">
    <name type="scientific">Dactylosporangium salmoneum</name>
    <dbReference type="NCBI Taxonomy" id="53361"/>
    <lineage>
        <taxon>Bacteria</taxon>
        <taxon>Bacillati</taxon>
        <taxon>Actinomycetota</taxon>
        <taxon>Actinomycetes</taxon>
        <taxon>Micromonosporales</taxon>
        <taxon>Micromonosporaceae</taxon>
        <taxon>Dactylosporangium</taxon>
    </lineage>
</organism>
<dbReference type="Proteomes" id="UP001501444">
    <property type="component" value="Unassembled WGS sequence"/>
</dbReference>
<protein>
    <recommendedName>
        <fullName evidence="6">Ankyrin repeat protein</fullName>
    </recommendedName>
</protein>
<dbReference type="SUPFAM" id="SSF48403">
    <property type="entry name" value="Ankyrin repeat"/>
    <property type="match status" value="1"/>
</dbReference>
<dbReference type="Pfam" id="PF00023">
    <property type="entry name" value="Ank"/>
    <property type="match status" value="1"/>
</dbReference>
<feature type="repeat" description="ANK" evidence="3">
    <location>
        <begin position="244"/>
        <end position="276"/>
    </location>
</feature>
<name>A0ABN3FQ55_9ACTN</name>
<dbReference type="PROSITE" id="PS50088">
    <property type="entry name" value="ANK_REPEAT"/>
    <property type="match status" value="2"/>
</dbReference>
<evidence type="ECO:0000256" key="1">
    <source>
        <dbReference type="ARBA" id="ARBA00022737"/>
    </source>
</evidence>
<evidence type="ECO:0000313" key="4">
    <source>
        <dbReference type="EMBL" id="GAA2335102.1"/>
    </source>
</evidence>
<comment type="caution">
    <text evidence="4">The sequence shown here is derived from an EMBL/GenBank/DDBJ whole genome shotgun (WGS) entry which is preliminary data.</text>
</comment>
<dbReference type="PROSITE" id="PS50297">
    <property type="entry name" value="ANK_REP_REGION"/>
    <property type="match status" value="1"/>
</dbReference>
<gene>
    <name evidence="4" type="ORF">GCM10010170_014900</name>
</gene>
<keyword evidence="2 3" id="KW-0040">ANK repeat</keyword>
<dbReference type="SMART" id="SM00248">
    <property type="entry name" value="ANK"/>
    <property type="match status" value="4"/>
</dbReference>
<evidence type="ECO:0000256" key="2">
    <source>
        <dbReference type="ARBA" id="ARBA00023043"/>
    </source>
</evidence>
<feature type="repeat" description="ANK" evidence="3">
    <location>
        <begin position="349"/>
        <end position="381"/>
    </location>
</feature>
<dbReference type="RefSeq" id="WP_344611503.1">
    <property type="nucleotide sequence ID" value="NZ_BAAARV010000015.1"/>
</dbReference>